<comment type="caution">
    <text evidence="7">The sequence shown here is derived from an EMBL/GenBank/DDBJ whole genome shotgun (WGS) entry which is preliminary data.</text>
</comment>
<gene>
    <name evidence="7" type="ORF">D7V93_17385</name>
</gene>
<dbReference type="GO" id="GO:0006633">
    <property type="term" value="P:fatty acid biosynthetic process"/>
    <property type="evidence" value="ECO:0007669"/>
    <property type="project" value="InterPro"/>
</dbReference>
<dbReference type="InterPro" id="IPR020841">
    <property type="entry name" value="PKS_Beta-ketoAc_synthase_dom"/>
</dbReference>
<keyword evidence="2" id="KW-0597">Phosphoprotein</keyword>
<dbReference type="AlphaFoldDB" id="A0A3A8PZW5"/>
<keyword evidence="7" id="KW-0012">Acyltransferase</keyword>
<dbReference type="InterPro" id="IPR014031">
    <property type="entry name" value="Ketoacyl_synth_C"/>
</dbReference>
<dbReference type="SMART" id="SM00825">
    <property type="entry name" value="PKS_KS"/>
    <property type="match status" value="1"/>
</dbReference>
<dbReference type="InterPro" id="IPR006162">
    <property type="entry name" value="Ppantetheine_attach_site"/>
</dbReference>
<feature type="compositionally biased region" description="Polar residues" evidence="4">
    <location>
        <begin position="1011"/>
        <end position="1023"/>
    </location>
</feature>
<dbReference type="Gene3D" id="3.40.50.1820">
    <property type="entry name" value="alpha/beta hydrolase"/>
    <property type="match status" value="1"/>
</dbReference>
<dbReference type="Proteomes" id="UP000272888">
    <property type="component" value="Unassembled WGS sequence"/>
</dbReference>
<dbReference type="PANTHER" id="PTHR43775:SF51">
    <property type="entry name" value="INACTIVE PHENOLPHTHIOCEROL SYNTHESIS POLYKETIDE SYNTHASE TYPE I PKS1-RELATED"/>
    <property type="match status" value="1"/>
</dbReference>
<dbReference type="InterPro" id="IPR001227">
    <property type="entry name" value="Ac_transferase_dom_sf"/>
</dbReference>
<dbReference type="Gene3D" id="3.30.70.3290">
    <property type="match status" value="1"/>
</dbReference>
<evidence type="ECO:0000256" key="2">
    <source>
        <dbReference type="ARBA" id="ARBA00022553"/>
    </source>
</evidence>
<proteinExistence type="predicted"/>
<dbReference type="RefSeq" id="WP_120644470.1">
    <property type="nucleotide sequence ID" value="NZ_RAWB01000165.1"/>
</dbReference>
<evidence type="ECO:0000256" key="4">
    <source>
        <dbReference type="SAM" id="MobiDB-lite"/>
    </source>
</evidence>
<dbReference type="PROSITE" id="PS00606">
    <property type="entry name" value="KS3_1"/>
    <property type="match status" value="1"/>
</dbReference>
<feature type="region of interest" description="Disordered" evidence="4">
    <location>
        <begin position="999"/>
        <end position="1045"/>
    </location>
</feature>
<dbReference type="InterPro" id="IPR009081">
    <property type="entry name" value="PP-bd_ACP"/>
</dbReference>
<dbReference type="InterPro" id="IPR050091">
    <property type="entry name" value="PKS_NRPS_Biosynth_Enz"/>
</dbReference>
<protein>
    <submittedName>
        <fullName evidence="7">Acyltransferase domain-containing protein</fullName>
    </submittedName>
</protein>
<keyword evidence="1" id="KW-0596">Phosphopantetheine</keyword>
<dbReference type="GO" id="GO:0031177">
    <property type="term" value="F:phosphopantetheine binding"/>
    <property type="evidence" value="ECO:0007669"/>
    <property type="project" value="InterPro"/>
</dbReference>
<evidence type="ECO:0000259" key="5">
    <source>
        <dbReference type="PROSITE" id="PS50075"/>
    </source>
</evidence>
<reference evidence="8" key="1">
    <citation type="submission" date="2018-09" db="EMBL/GenBank/DDBJ databases">
        <authorList>
            <person name="Livingstone P.G."/>
            <person name="Whitworth D.E."/>
        </authorList>
    </citation>
    <scope>NUCLEOTIDE SEQUENCE [LARGE SCALE GENOMIC DNA]</scope>
    <source>
        <strain evidence="8">CA051B</strain>
    </source>
</reference>
<dbReference type="PROSITE" id="PS00012">
    <property type="entry name" value="PHOSPHOPANTETHEINE"/>
    <property type="match status" value="1"/>
</dbReference>
<evidence type="ECO:0000256" key="3">
    <source>
        <dbReference type="ARBA" id="ARBA00022679"/>
    </source>
</evidence>
<dbReference type="Gene3D" id="3.40.366.10">
    <property type="entry name" value="Malonyl-Coenzyme A Acyl Carrier Protein, domain 2"/>
    <property type="match status" value="1"/>
</dbReference>
<dbReference type="InterPro" id="IPR014030">
    <property type="entry name" value="Ketoacyl_synth_N"/>
</dbReference>
<feature type="compositionally biased region" description="Low complexity" evidence="4">
    <location>
        <begin position="1033"/>
        <end position="1045"/>
    </location>
</feature>
<dbReference type="Pfam" id="PF00109">
    <property type="entry name" value="ketoacyl-synt"/>
    <property type="match status" value="1"/>
</dbReference>
<dbReference type="InterPro" id="IPR014043">
    <property type="entry name" value="Acyl_transferase_dom"/>
</dbReference>
<dbReference type="InterPro" id="IPR016035">
    <property type="entry name" value="Acyl_Trfase/lysoPLipase"/>
</dbReference>
<dbReference type="SMART" id="SM00827">
    <property type="entry name" value="PKS_AT"/>
    <property type="match status" value="1"/>
</dbReference>
<sequence>MSAPLELDAEDRSAHIAVVGLACRFPGAANAAEFWANLTGGVESITFFGPDGRPSGQPRGESAVGEEVPAFGLMADADRFDAAAFGCSPLEALILDPQQRVFLECAREALEDAGYDPARYRGAIGLYAGGSETSYLSTLRARRELLAGASDWQLRLATGMDFLTSRVAYKLGLRGPAVTVQTACSTSLVAIHLAAQALLAGDCDIALAGGASVHAPPRFGHYSEGGPLSPDGRCRAFDARAQGTVGSNGVGLVVLKRFADALSDGDTIRAVLRGSAINNDAAGKIGFTAPSVEGQASVIETALRVAGVEPESITSIEAHGTGTRLGDPIELAALTKAFGTDARHFCWLGSVKTNIGHTDAAAGVAGFIKTVLALEHRQLPPSLNFEQPNPEIDFEHSPFRVNTQLRDWDTGGLPRRAGVSSLGIGGTNAHAVLEETPALPAPERSRTPQLLVLSAHGPAALTRAVDRLGGHLRAHPEVPLGDVAWTLQVGRPAHAHRAFAVGEDVPEVLRALAEQEGDARLEPGERPVVFMFPGHGGQHVGMGRELYATQPAFREAVDECRAHLTPVLGFDLRTVLHPEPSDAAAFEQASTRMGEFITGQLSVFVIEYAVARLWKRWGVKPAAVVGHSLGAYAAATVAGVFSLADALHLVLERSRILASLPAGAMLAVPLPESELLPLLLLHDGLSLAAVNGPAQCTVSGPVVEVEGLQTRLTARGVESRLLRIPGAGHSPLVEPSLAAFTACVQRVERRPPRLPWISDLTGAVVTAEQAVDPAYWAAHLRHTVRFGDALGTLLAGPASVFVEVGPGRTLATLARQHPEAGTHLTVATLPHPADTTSDLITALTAAGRLWAAGVPLSWQGLHGGAKRRRVPLPTYPFERQRYLVEAPDAPAPVIAKTSEAQPPGDTPPGSPAVEPELPEDLTVRRIATAFAEVLGLPRVGLHENFFELGGDSLMAAQLIARLRPHVATPLRVKTLFRAPTVTRLARFIAETLSADAASSRASSAGDALSAEATSSDATPSEASSARDALSQTSSADSLPPGSSST</sequence>
<evidence type="ECO:0000313" key="8">
    <source>
        <dbReference type="Proteomes" id="UP000272888"/>
    </source>
</evidence>
<dbReference type="PROSITE" id="PS50075">
    <property type="entry name" value="CARRIER"/>
    <property type="match status" value="1"/>
</dbReference>
<dbReference type="SUPFAM" id="SSF47336">
    <property type="entry name" value="ACP-like"/>
    <property type="match status" value="1"/>
</dbReference>
<dbReference type="CDD" id="cd00833">
    <property type="entry name" value="PKS"/>
    <property type="match status" value="1"/>
</dbReference>
<organism evidence="7 8">
    <name type="scientific">Corallococcus llansteffanensis</name>
    <dbReference type="NCBI Taxonomy" id="2316731"/>
    <lineage>
        <taxon>Bacteria</taxon>
        <taxon>Pseudomonadati</taxon>
        <taxon>Myxococcota</taxon>
        <taxon>Myxococcia</taxon>
        <taxon>Myxococcales</taxon>
        <taxon>Cystobacterineae</taxon>
        <taxon>Myxococcaceae</taxon>
        <taxon>Corallococcus</taxon>
    </lineage>
</organism>
<accession>A0A3A8PZW5</accession>
<dbReference type="InterPro" id="IPR032821">
    <property type="entry name" value="PKS_assoc"/>
</dbReference>
<feature type="region of interest" description="Disordered" evidence="4">
    <location>
        <begin position="895"/>
        <end position="916"/>
    </location>
</feature>
<dbReference type="PANTHER" id="PTHR43775">
    <property type="entry name" value="FATTY ACID SYNTHASE"/>
    <property type="match status" value="1"/>
</dbReference>
<feature type="domain" description="Ketosynthase family 3 (KS3)" evidence="6">
    <location>
        <begin position="13"/>
        <end position="435"/>
    </location>
</feature>
<keyword evidence="8" id="KW-1185">Reference proteome</keyword>
<dbReference type="GO" id="GO:0004315">
    <property type="term" value="F:3-oxoacyl-[acyl-carrier-protein] synthase activity"/>
    <property type="evidence" value="ECO:0007669"/>
    <property type="project" value="InterPro"/>
</dbReference>
<dbReference type="Gene3D" id="3.30.70.250">
    <property type="entry name" value="Malonyl-CoA ACP transacylase, ACP-binding"/>
    <property type="match status" value="1"/>
</dbReference>
<evidence type="ECO:0000313" key="7">
    <source>
        <dbReference type="EMBL" id="RKH58082.1"/>
    </source>
</evidence>
<dbReference type="Pfam" id="PF00550">
    <property type="entry name" value="PP-binding"/>
    <property type="match status" value="1"/>
</dbReference>
<evidence type="ECO:0000256" key="1">
    <source>
        <dbReference type="ARBA" id="ARBA00022450"/>
    </source>
</evidence>
<name>A0A3A8PZW5_9BACT</name>
<dbReference type="InterPro" id="IPR036736">
    <property type="entry name" value="ACP-like_sf"/>
</dbReference>
<dbReference type="Pfam" id="PF16197">
    <property type="entry name" value="KAsynt_C_assoc"/>
    <property type="match status" value="1"/>
</dbReference>
<dbReference type="SMART" id="SM00823">
    <property type="entry name" value="PKS_PP"/>
    <property type="match status" value="1"/>
</dbReference>
<dbReference type="SUPFAM" id="SSF55048">
    <property type="entry name" value="Probable ACP-binding domain of malonyl-CoA ACP transacylase"/>
    <property type="match status" value="1"/>
</dbReference>
<dbReference type="InterPro" id="IPR018201">
    <property type="entry name" value="Ketoacyl_synth_AS"/>
</dbReference>
<dbReference type="Pfam" id="PF02801">
    <property type="entry name" value="Ketoacyl-synt_C"/>
    <property type="match status" value="1"/>
</dbReference>
<dbReference type="InterPro" id="IPR029058">
    <property type="entry name" value="AB_hydrolase_fold"/>
</dbReference>
<dbReference type="InterPro" id="IPR016039">
    <property type="entry name" value="Thiolase-like"/>
</dbReference>
<evidence type="ECO:0000259" key="6">
    <source>
        <dbReference type="PROSITE" id="PS52004"/>
    </source>
</evidence>
<feature type="compositionally biased region" description="Low complexity" evidence="4">
    <location>
        <begin position="999"/>
        <end position="1010"/>
    </location>
</feature>
<dbReference type="InterPro" id="IPR016036">
    <property type="entry name" value="Malonyl_transacylase_ACP-bd"/>
</dbReference>
<dbReference type="SUPFAM" id="SSF53901">
    <property type="entry name" value="Thiolase-like"/>
    <property type="match status" value="1"/>
</dbReference>
<dbReference type="Pfam" id="PF00698">
    <property type="entry name" value="Acyl_transf_1"/>
    <property type="match status" value="1"/>
</dbReference>
<feature type="domain" description="Carrier" evidence="5">
    <location>
        <begin position="917"/>
        <end position="992"/>
    </location>
</feature>
<dbReference type="PROSITE" id="PS52004">
    <property type="entry name" value="KS3_2"/>
    <property type="match status" value="1"/>
</dbReference>
<dbReference type="SUPFAM" id="SSF52151">
    <property type="entry name" value="FabD/lysophospholipase-like"/>
    <property type="match status" value="1"/>
</dbReference>
<dbReference type="InterPro" id="IPR020806">
    <property type="entry name" value="PKS_PP-bd"/>
</dbReference>
<dbReference type="GO" id="GO:0004312">
    <property type="term" value="F:fatty acid synthase activity"/>
    <property type="evidence" value="ECO:0007669"/>
    <property type="project" value="TreeGrafter"/>
</dbReference>
<dbReference type="Gene3D" id="3.40.47.10">
    <property type="match status" value="1"/>
</dbReference>
<dbReference type="EMBL" id="RAWB01000165">
    <property type="protein sequence ID" value="RKH58082.1"/>
    <property type="molecule type" value="Genomic_DNA"/>
</dbReference>
<keyword evidence="3 7" id="KW-0808">Transferase</keyword>